<gene>
    <name evidence="2" type="ORF">H9821_04845</name>
</gene>
<reference evidence="2" key="1">
    <citation type="journal article" date="2021" name="PeerJ">
        <title>Extensive microbial diversity within the chicken gut microbiome revealed by metagenomics and culture.</title>
        <authorList>
            <person name="Gilroy R."/>
            <person name="Ravi A."/>
            <person name="Getino M."/>
            <person name="Pursley I."/>
            <person name="Horton D.L."/>
            <person name="Alikhan N.F."/>
            <person name="Baker D."/>
            <person name="Gharbi K."/>
            <person name="Hall N."/>
            <person name="Watson M."/>
            <person name="Adriaenssens E.M."/>
            <person name="Foster-Nyarko E."/>
            <person name="Jarju S."/>
            <person name="Secka A."/>
            <person name="Antonio M."/>
            <person name="Oren A."/>
            <person name="Chaudhuri R.R."/>
            <person name="La Ragione R."/>
            <person name="Hildebrand F."/>
            <person name="Pallen M.J."/>
        </authorList>
    </citation>
    <scope>NUCLEOTIDE SEQUENCE</scope>
    <source>
        <strain evidence="2">ChiHjej12B11-9195</strain>
    </source>
</reference>
<protein>
    <submittedName>
        <fullName evidence="2">Uncharacterized protein</fullName>
    </submittedName>
</protein>
<evidence type="ECO:0000256" key="1">
    <source>
        <dbReference type="SAM" id="MobiDB-lite"/>
    </source>
</evidence>
<organism evidence="2 3">
    <name type="scientific">Candidatus Rothia avicola</name>
    <dbReference type="NCBI Taxonomy" id="2840478"/>
    <lineage>
        <taxon>Bacteria</taxon>
        <taxon>Bacillati</taxon>
        <taxon>Actinomycetota</taxon>
        <taxon>Actinomycetes</taxon>
        <taxon>Micrococcales</taxon>
        <taxon>Micrococcaceae</taxon>
        <taxon>Rothia</taxon>
    </lineage>
</organism>
<feature type="region of interest" description="Disordered" evidence="1">
    <location>
        <begin position="67"/>
        <end position="109"/>
    </location>
</feature>
<comment type="caution">
    <text evidence="2">The sequence shown here is derived from an EMBL/GenBank/DDBJ whole genome shotgun (WGS) entry which is preliminary data.</text>
</comment>
<evidence type="ECO:0000313" key="3">
    <source>
        <dbReference type="Proteomes" id="UP000824134"/>
    </source>
</evidence>
<accession>A0A9D1ZRT7</accession>
<proteinExistence type="predicted"/>
<dbReference type="EMBL" id="DXCN01000039">
    <property type="protein sequence ID" value="HIY94977.1"/>
    <property type="molecule type" value="Genomic_DNA"/>
</dbReference>
<reference evidence="2" key="2">
    <citation type="submission" date="2021-04" db="EMBL/GenBank/DDBJ databases">
        <authorList>
            <person name="Gilroy R."/>
        </authorList>
    </citation>
    <scope>NUCLEOTIDE SEQUENCE</scope>
    <source>
        <strain evidence="2">ChiHjej12B11-9195</strain>
    </source>
</reference>
<dbReference type="Proteomes" id="UP000824134">
    <property type="component" value="Unassembled WGS sequence"/>
</dbReference>
<name>A0A9D1ZRT7_9MICC</name>
<dbReference type="AlphaFoldDB" id="A0A9D1ZRT7"/>
<sequence length="109" mass="11992">MTRRLRLGDQDFYTFEEAAEVLAPLYTANTLRRKAYSGALPHHGGQGRGKVCFSNDDLKQIMAASANPGRLAQEKPAPAPLPEPENVVELPSFFRQTSRSKAIHRGKAA</sequence>
<evidence type="ECO:0000313" key="2">
    <source>
        <dbReference type="EMBL" id="HIY94977.1"/>
    </source>
</evidence>